<evidence type="ECO:0000256" key="4">
    <source>
        <dbReference type="ARBA" id="ARBA00023136"/>
    </source>
</evidence>
<organism evidence="7">
    <name type="scientific">Cryptomonas curvata</name>
    <dbReference type="NCBI Taxonomy" id="233186"/>
    <lineage>
        <taxon>Eukaryota</taxon>
        <taxon>Cryptophyceae</taxon>
        <taxon>Cryptomonadales</taxon>
        <taxon>Cryptomonadaceae</taxon>
        <taxon>Cryptomonas</taxon>
    </lineage>
</organism>
<evidence type="ECO:0000256" key="1">
    <source>
        <dbReference type="ARBA" id="ARBA00004141"/>
    </source>
</evidence>
<dbReference type="NCBIfam" id="TIGR00803">
    <property type="entry name" value="nst"/>
    <property type="match status" value="1"/>
</dbReference>
<comment type="subcellular location">
    <subcellularLocation>
        <location evidence="1">Membrane</location>
        <topology evidence="1">Multi-pass membrane protein</topology>
    </subcellularLocation>
</comment>
<feature type="transmembrane region" description="Helical" evidence="6">
    <location>
        <begin position="33"/>
        <end position="54"/>
    </location>
</feature>
<gene>
    <name evidence="7" type="ORF">CCUR1050_LOCUS16396</name>
</gene>
<feature type="transmembrane region" description="Helical" evidence="6">
    <location>
        <begin position="233"/>
        <end position="253"/>
    </location>
</feature>
<dbReference type="InterPro" id="IPR007271">
    <property type="entry name" value="Nuc_sug_transpt"/>
</dbReference>
<feature type="transmembrane region" description="Helical" evidence="6">
    <location>
        <begin position="273"/>
        <end position="292"/>
    </location>
</feature>
<dbReference type="InterPro" id="IPR037185">
    <property type="entry name" value="EmrE-like"/>
</dbReference>
<proteinExistence type="predicted"/>
<sequence length="403" mass="43546">MSTEQQELPTFAPDSKEEIQKPSVKPSISKDSIWVRATCLLLLCCQNCIAILAIKYNSRLSSDDGLKSLSTIVIALVECIKVVVCLLYLLVVNRGFGGLFSELKAEIVDKPLETAKLLVPSLLYVVQNNLLFVAVSNLDPGAYQVTSQLKTLVTALFAILILGKKITFLEWVSLFLLVIGCSVVQFDAAGSRSGFEEENQMLGFISTVLASVLSGFCGIYIELLLKSSTPNLAVRNIQLGAPGFVLALLVAYMQDQNKIFENGAFQGFTWMTWTVVCLHALGGFLVAAVMLYADNISKCFAMALSLIVSSLASVPLFDSRLSIAFACGSTTVVAATMMYSKLPLPSPAAVFSWCSAAFAGRRSDPSAGDYQLVALEPTDQQTLQIPPQSSSSSEPFRSSHEQV</sequence>
<keyword evidence="4 6" id="KW-0472">Membrane</keyword>
<dbReference type="GO" id="GO:0000139">
    <property type="term" value="C:Golgi membrane"/>
    <property type="evidence" value="ECO:0007669"/>
    <property type="project" value="InterPro"/>
</dbReference>
<name>A0A7S0QMN3_9CRYP</name>
<keyword evidence="2 6" id="KW-0812">Transmembrane</keyword>
<dbReference type="EMBL" id="HBEZ01029738">
    <property type="protein sequence ID" value="CAD8638712.1"/>
    <property type="molecule type" value="Transcribed_RNA"/>
</dbReference>
<evidence type="ECO:0000313" key="7">
    <source>
        <dbReference type="EMBL" id="CAD8638712.1"/>
    </source>
</evidence>
<evidence type="ECO:0000256" key="3">
    <source>
        <dbReference type="ARBA" id="ARBA00022989"/>
    </source>
</evidence>
<evidence type="ECO:0000256" key="6">
    <source>
        <dbReference type="SAM" id="Phobius"/>
    </source>
</evidence>
<dbReference type="Pfam" id="PF04142">
    <property type="entry name" value="Nuc_sug_transp"/>
    <property type="match status" value="1"/>
</dbReference>
<dbReference type="PANTHER" id="PTHR10231">
    <property type="entry name" value="NUCLEOTIDE-SUGAR TRANSMEMBRANE TRANSPORTER"/>
    <property type="match status" value="1"/>
</dbReference>
<feature type="transmembrane region" description="Helical" evidence="6">
    <location>
        <begin position="168"/>
        <end position="189"/>
    </location>
</feature>
<feature type="transmembrane region" description="Helical" evidence="6">
    <location>
        <begin position="66"/>
        <end position="91"/>
    </location>
</feature>
<dbReference type="GO" id="GO:0015165">
    <property type="term" value="F:pyrimidine nucleotide-sugar transmembrane transporter activity"/>
    <property type="evidence" value="ECO:0007669"/>
    <property type="project" value="InterPro"/>
</dbReference>
<feature type="compositionally biased region" description="Low complexity" evidence="5">
    <location>
        <begin position="386"/>
        <end position="396"/>
    </location>
</feature>
<protein>
    <submittedName>
        <fullName evidence="7">Uncharacterized protein</fullName>
    </submittedName>
</protein>
<reference evidence="7" key="1">
    <citation type="submission" date="2021-01" db="EMBL/GenBank/DDBJ databases">
        <authorList>
            <person name="Corre E."/>
            <person name="Pelletier E."/>
            <person name="Niang G."/>
            <person name="Scheremetjew M."/>
            <person name="Finn R."/>
            <person name="Kale V."/>
            <person name="Holt S."/>
            <person name="Cochrane G."/>
            <person name="Meng A."/>
            <person name="Brown T."/>
            <person name="Cohen L."/>
        </authorList>
    </citation>
    <scope>NUCLEOTIDE SEQUENCE</scope>
    <source>
        <strain evidence="7">CCAP979/52</strain>
    </source>
</reference>
<feature type="region of interest" description="Disordered" evidence="5">
    <location>
        <begin position="379"/>
        <end position="403"/>
    </location>
</feature>
<dbReference type="AlphaFoldDB" id="A0A7S0QMN3"/>
<dbReference type="SUPFAM" id="SSF103481">
    <property type="entry name" value="Multidrug resistance efflux transporter EmrE"/>
    <property type="match status" value="1"/>
</dbReference>
<accession>A0A7S0QMN3</accession>
<feature type="transmembrane region" description="Helical" evidence="6">
    <location>
        <begin position="201"/>
        <end position="221"/>
    </location>
</feature>
<evidence type="ECO:0000256" key="5">
    <source>
        <dbReference type="SAM" id="MobiDB-lite"/>
    </source>
</evidence>
<keyword evidence="3 6" id="KW-1133">Transmembrane helix</keyword>
<evidence type="ECO:0000256" key="2">
    <source>
        <dbReference type="ARBA" id="ARBA00022692"/>
    </source>
</evidence>
<feature type="region of interest" description="Disordered" evidence="5">
    <location>
        <begin position="1"/>
        <end position="23"/>
    </location>
</feature>